<accession>A0A918B1X4</accession>
<evidence type="ECO:0000313" key="5">
    <source>
        <dbReference type="EMBL" id="GGQ16150.1"/>
    </source>
</evidence>
<feature type="region of interest" description="Disordered" evidence="3">
    <location>
        <begin position="30"/>
        <end position="76"/>
    </location>
</feature>
<keyword evidence="2 4" id="KW-0732">Signal</keyword>
<reference evidence="5" key="1">
    <citation type="journal article" date="2014" name="Int. J. Syst. Evol. Microbiol.">
        <title>Complete genome sequence of Corynebacterium casei LMG S-19264T (=DSM 44701T), isolated from a smear-ripened cheese.</title>
        <authorList>
            <consortium name="US DOE Joint Genome Institute (JGI-PGF)"/>
            <person name="Walter F."/>
            <person name="Albersmeier A."/>
            <person name="Kalinowski J."/>
            <person name="Ruckert C."/>
        </authorList>
    </citation>
    <scope>NUCLEOTIDE SEQUENCE</scope>
    <source>
        <strain evidence="5">JCM 4335</strain>
    </source>
</reference>
<evidence type="ECO:0000256" key="2">
    <source>
        <dbReference type="ARBA" id="ARBA00022729"/>
    </source>
</evidence>
<dbReference type="SUPFAM" id="SSF53807">
    <property type="entry name" value="Helical backbone' metal receptor"/>
    <property type="match status" value="1"/>
</dbReference>
<evidence type="ECO:0008006" key="7">
    <source>
        <dbReference type="Google" id="ProtNLM"/>
    </source>
</evidence>
<proteinExistence type="predicted"/>
<gene>
    <name evidence="5" type="ORF">GCM10010249_38570</name>
</gene>
<feature type="chain" id="PRO_5039629418" description="Fe/B12 periplasmic-binding domain-containing protein" evidence="4">
    <location>
        <begin position="26"/>
        <end position="151"/>
    </location>
</feature>
<dbReference type="EMBL" id="BMSV01000007">
    <property type="protein sequence ID" value="GGQ16150.1"/>
    <property type="molecule type" value="Genomic_DNA"/>
</dbReference>
<feature type="signal peptide" evidence="4">
    <location>
        <begin position="1"/>
        <end position="25"/>
    </location>
</feature>
<organism evidence="5 6">
    <name type="scientific">Streptomyces roseolilacinus</name>
    <dbReference type="NCBI Taxonomy" id="66904"/>
    <lineage>
        <taxon>Bacteria</taxon>
        <taxon>Bacillati</taxon>
        <taxon>Actinomycetota</taxon>
        <taxon>Actinomycetes</taxon>
        <taxon>Kitasatosporales</taxon>
        <taxon>Streptomycetaceae</taxon>
        <taxon>Streptomyces</taxon>
    </lineage>
</organism>
<feature type="compositionally biased region" description="Gly residues" evidence="3">
    <location>
        <begin position="31"/>
        <end position="40"/>
    </location>
</feature>
<protein>
    <recommendedName>
        <fullName evidence="7">Fe/B12 periplasmic-binding domain-containing protein</fullName>
    </recommendedName>
</protein>
<dbReference type="Gene3D" id="3.40.50.1980">
    <property type="entry name" value="Nitrogenase molybdenum iron protein domain"/>
    <property type="match status" value="1"/>
</dbReference>
<evidence type="ECO:0000256" key="1">
    <source>
        <dbReference type="ARBA" id="ARBA00022448"/>
    </source>
</evidence>
<evidence type="ECO:0000256" key="4">
    <source>
        <dbReference type="SAM" id="SignalP"/>
    </source>
</evidence>
<sequence length="151" mass="14996">MSVRSVRRRRATAAVVALAAALSLAACGSQDGNGAGGTGDGAADKRSVAQGGQGFGGARAKTAALGTDAEPGRFPRTLTHAMGETEIKAAPRRVVVLDVGELDNVVSLGVKPVGYAPAEGDPDLPAHLAKDGGSPRASAPSTASTRRPSPT</sequence>
<comment type="caution">
    <text evidence="5">The sequence shown here is derived from an EMBL/GenBank/DDBJ whole genome shotgun (WGS) entry which is preliminary data.</text>
</comment>
<dbReference type="PANTHER" id="PTHR30532">
    <property type="entry name" value="IRON III DICITRATE-BINDING PERIPLASMIC PROTEIN"/>
    <property type="match status" value="1"/>
</dbReference>
<dbReference type="AlphaFoldDB" id="A0A918B1X4"/>
<feature type="region of interest" description="Disordered" evidence="3">
    <location>
        <begin position="112"/>
        <end position="151"/>
    </location>
</feature>
<dbReference type="Proteomes" id="UP000654123">
    <property type="component" value="Unassembled WGS sequence"/>
</dbReference>
<name>A0A918B1X4_9ACTN</name>
<evidence type="ECO:0000313" key="6">
    <source>
        <dbReference type="Proteomes" id="UP000654123"/>
    </source>
</evidence>
<evidence type="ECO:0000256" key="3">
    <source>
        <dbReference type="SAM" id="MobiDB-lite"/>
    </source>
</evidence>
<dbReference type="PROSITE" id="PS51257">
    <property type="entry name" value="PROKAR_LIPOPROTEIN"/>
    <property type="match status" value="1"/>
</dbReference>
<keyword evidence="6" id="KW-1185">Reference proteome</keyword>
<dbReference type="GO" id="GO:0030288">
    <property type="term" value="C:outer membrane-bounded periplasmic space"/>
    <property type="evidence" value="ECO:0007669"/>
    <property type="project" value="TreeGrafter"/>
</dbReference>
<dbReference type="InterPro" id="IPR051313">
    <property type="entry name" value="Bact_iron-sidero_bind"/>
</dbReference>
<feature type="compositionally biased region" description="Low complexity" evidence="3">
    <location>
        <begin position="134"/>
        <end position="151"/>
    </location>
</feature>
<keyword evidence="1" id="KW-0813">Transport</keyword>
<dbReference type="PANTHER" id="PTHR30532:SF28">
    <property type="entry name" value="PETROBACTIN-BINDING PROTEIN YCLQ"/>
    <property type="match status" value="1"/>
</dbReference>
<reference evidence="5" key="2">
    <citation type="submission" date="2020-09" db="EMBL/GenBank/DDBJ databases">
        <authorList>
            <person name="Sun Q."/>
            <person name="Ohkuma M."/>
        </authorList>
    </citation>
    <scope>NUCLEOTIDE SEQUENCE</scope>
    <source>
        <strain evidence="5">JCM 4335</strain>
    </source>
</reference>